<organism evidence="4 5">
    <name type="scientific">Pusillimonas noertemannii</name>
    <dbReference type="NCBI Taxonomy" id="305977"/>
    <lineage>
        <taxon>Bacteria</taxon>
        <taxon>Pseudomonadati</taxon>
        <taxon>Pseudomonadota</taxon>
        <taxon>Betaproteobacteria</taxon>
        <taxon>Burkholderiales</taxon>
        <taxon>Alcaligenaceae</taxon>
        <taxon>Pusillimonas</taxon>
    </lineage>
</organism>
<dbReference type="Gene3D" id="3.30.300.30">
    <property type="match status" value="1"/>
</dbReference>
<feature type="domain" description="AMP-dependent synthetase/ligase" evidence="2">
    <location>
        <begin position="53"/>
        <end position="409"/>
    </location>
</feature>
<dbReference type="SUPFAM" id="SSF56801">
    <property type="entry name" value="Acetyl-CoA synthetase-like"/>
    <property type="match status" value="1"/>
</dbReference>
<proteinExistence type="predicted"/>
<dbReference type="InterPro" id="IPR000873">
    <property type="entry name" value="AMP-dep_synth/lig_dom"/>
</dbReference>
<keyword evidence="1 4" id="KW-0436">Ligase</keyword>
<evidence type="ECO:0000259" key="3">
    <source>
        <dbReference type="Pfam" id="PF13193"/>
    </source>
</evidence>
<comment type="caution">
    <text evidence="4">The sequence shown here is derived from an EMBL/GenBank/DDBJ whole genome shotgun (WGS) entry which is preliminary data.</text>
</comment>
<dbReference type="Pfam" id="PF13193">
    <property type="entry name" value="AMP-binding_C"/>
    <property type="match status" value="1"/>
</dbReference>
<accession>A0A2U1CNF4</accession>
<dbReference type="AlphaFoldDB" id="A0A2U1CNF4"/>
<gene>
    <name evidence="4" type="ORF">C7440_1981</name>
</gene>
<dbReference type="RefSeq" id="WP_017524918.1">
    <property type="nucleotide sequence ID" value="NZ_JACCEX010000002.1"/>
</dbReference>
<evidence type="ECO:0000259" key="2">
    <source>
        <dbReference type="Pfam" id="PF00501"/>
    </source>
</evidence>
<name>A0A2U1CNF4_9BURK</name>
<dbReference type="GO" id="GO:0016878">
    <property type="term" value="F:acid-thiol ligase activity"/>
    <property type="evidence" value="ECO:0007669"/>
    <property type="project" value="TreeGrafter"/>
</dbReference>
<dbReference type="Proteomes" id="UP000246145">
    <property type="component" value="Unassembled WGS sequence"/>
</dbReference>
<dbReference type="STRING" id="1231391.GCA_000308195_02568"/>
<protein>
    <submittedName>
        <fullName evidence="4">2-aminobenzoate-CoA ligase</fullName>
    </submittedName>
</protein>
<dbReference type="EMBL" id="QEKO01000002">
    <property type="protein sequence ID" value="PVY62487.1"/>
    <property type="molecule type" value="Genomic_DNA"/>
</dbReference>
<dbReference type="InterPro" id="IPR045851">
    <property type="entry name" value="AMP-bd_C_sf"/>
</dbReference>
<evidence type="ECO:0000313" key="4">
    <source>
        <dbReference type="EMBL" id="PVY62487.1"/>
    </source>
</evidence>
<evidence type="ECO:0000313" key="5">
    <source>
        <dbReference type="Proteomes" id="UP000246145"/>
    </source>
</evidence>
<keyword evidence="5" id="KW-1185">Reference proteome</keyword>
<dbReference type="InterPro" id="IPR025110">
    <property type="entry name" value="AMP-bd_C"/>
</dbReference>
<evidence type="ECO:0000256" key="1">
    <source>
        <dbReference type="ARBA" id="ARBA00022598"/>
    </source>
</evidence>
<dbReference type="Pfam" id="PF00501">
    <property type="entry name" value="AMP-binding"/>
    <property type="match status" value="1"/>
</dbReference>
<dbReference type="PANTHER" id="PTHR43352">
    <property type="entry name" value="ACETYL-COA SYNTHETASE"/>
    <property type="match status" value="1"/>
</dbReference>
<dbReference type="GO" id="GO:0044550">
    <property type="term" value="P:secondary metabolite biosynthetic process"/>
    <property type="evidence" value="ECO:0007669"/>
    <property type="project" value="TreeGrafter"/>
</dbReference>
<dbReference type="InterPro" id="IPR020845">
    <property type="entry name" value="AMP-binding_CS"/>
</dbReference>
<reference evidence="4 5" key="1">
    <citation type="submission" date="2018-04" db="EMBL/GenBank/DDBJ databases">
        <title>Genomic Encyclopedia of Type Strains, Phase IV (KMG-IV): sequencing the most valuable type-strain genomes for metagenomic binning, comparative biology and taxonomic classification.</title>
        <authorList>
            <person name="Goeker M."/>
        </authorList>
    </citation>
    <scope>NUCLEOTIDE SEQUENCE [LARGE SCALE GENOMIC DNA]</scope>
    <source>
        <strain evidence="4 5">DSM 10065</strain>
    </source>
</reference>
<dbReference type="OrthoDB" id="9766486at2"/>
<dbReference type="PANTHER" id="PTHR43352:SF1">
    <property type="entry name" value="ANTHRANILATE--COA LIGASE"/>
    <property type="match status" value="1"/>
</dbReference>
<sequence length="560" mass="61551">MRDDYPTDTQVPPGHLVPTEHQPEYLDFQVAPATPISQTHNVGMALADAQVAYGRSEAIAAIHAESGSTYTYGRLARESQELASGLIRYGIRKGDRIAYSTANDPAAIIVMLAAWKAGAIVVPIPANTRATEIADYVEDTRPRILFVHPRAGNLEAVEAQKEALGFEAIYAFADEGVETGFPSWTDLFHKNTLPTVDVDCNHPAIIWHTGGTTGRPKGCYHTHKRFLAAGLSFGVGAGVRAGQRWASAAPIGHALGIIHSTIYSMLNGATVVFIENFSDARHLLACIEKYRITHFTALMITWGKMAVELRNGLDWKEESLTRCFAMWQTASSADIFDFWKNRGIELLNNFGSTSFANWVLIPPLDEPTPRAALGKPMPGYQVEAVEITNGELRVLPRGELGRMAVRGPSGLTYWNHPDYQKRDVVDGWTVCDDIIRYDETGFAHYLGRSDYMISTAGFKVAPIEVEQALSKHPSVKEVAVIPAPCPVRYEQVCAFIVLNPGFTPGSELKKELRNLVSNELSPYKAPRIIRFIDALPRDSVGKVQGALVKKLLDAPETSAH</sequence>
<dbReference type="InterPro" id="IPR042099">
    <property type="entry name" value="ANL_N_sf"/>
</dbReference>
<dbReference type="PROSITE" id="PS00455">
    <property type="entry name" value="AMP_BINDING"/>
    <property type="match status" value="1"/>
</dbReference>
<feature type="domain" description="AMP-binding enzyme C-terminal" evidence="3">
    <location>
        <begin position="464"/>
        <end position="542"/>
    </location>
</feature>
<dbReference type="Gene3D" id="3.40.50.12780">
    <property type="entry name" value="N-terminal domain of ligase-like"/>
    <property type="match status" value="1"/>
</dbReference>